<feature type="domain" description="Peptidase M1 membrane alanine aminopeptidase" evidence="14">
    <location>
        <begin position="245"/>
        <end position="459"/>
    </location>
</feature>
<evidence type="ECO:0000259" key="15">
    <source>
        <dbReference type="Pfam" id="PF11838"/>
    </source>
</evidence>
<evidence type="ECO:0000256" key="2">
    <source>
        <dbReference type="ARBA" id="ARBA00001947"/>
    </source>
</evidence>
<evidence type="ECO:0000313" key="17">
    <source>
        <dbReference type="EMBL" id="PJM75985.1"/>
    </source>
</evidence>
<dbReference type="InterPro" id="IPR024571">
    <property type="entry name" value="ERAP1-like_C_dom"/>
</dbReference>
<proteinExistence type="inferred from homology"/>
<dbReference type="EMBL" id="PEBK01000001">
    <property type="protein sequence ID" value="PJM75985.1"/>
    <property type="molecule type" value="Genomic_DNA"/>
</dbReference>
<dbReference type="Pfam" id="PF17900">
    <property type="entry name" value="Peptidase_M1_N"/>
    <property type="match status" value="1"/>
</dbReference>
<evidence type="ECO:0000256" key="10">
    <source>
        <dbReference type="ARBA" id="ARBA00022833"/>
    </source>
</evidence>
<keyword evidence="9" id="KW-0378">Hydrolase</keyword>
<dbReference type="Proteomes" id="UP000231451">
    <property type="component" value="Unassembled WGS sequence"/>
</dbReference>
<comment type="catalytic activity">
    <reaction evidence="1">
        <text>Release of an N-terminal amino acid, Xaa-|-Yaa- from a peptide, amide or arylamide. Xaa is preferably Ala, but may be most amino acids including Pro (slow action). When a terminal hydrophobic residue is followed by a prolyl residue, the two may be released as an intact Xaa-Pro dipeptide.</text>
        <dbReference type="EC" id="3.4.11.2"/>
    </reaction>
</comment>
<dbReference type="GO" id="GO:0042277">
    <property type="term" value="F:peptide binding"/>
    <property type="evidence" value="ECO:0007669"/>
    <property type="project" value="TreeGrafter"/>
</dbReference>
<dbReference type="GO" id="GO:0016285">
    <property type="term" value="F:alanyl aminopeptidase activity"/>
    <property type="evidence" value="ECO:0007669"/>
    <property type="project" value="UniProtKB-EC"/>
</dbReference>
<evidence type="ECO:0000259" key="16">
    <source>
        <dbReference type="Pfam" id="PF17900"/>
    </source>
</evidence>
<dbReference type="FunFam" id="1.10.390.10:FF:000004">
    <property type="entry name" value="Aminopeptidase N"/>
    <property type="match status" value="1"/>
</dbReference>
<evidence type="ECO:0000256" key="6">
    <source>
        <dbReference type="ARBA" id="ARBA00022438"/>
    </source>
</evidence>
<evidence type="ECO:0000256" key="4">
    <source>
        <dbReference type="ARBA" id="ARBA00012564"/>
    </source>
</evidence>
<gene>
    <name evidence="17" type="primary">pepN</name>
    <name evidence="17" type="ORF">CSQ87_00075</name>
</gene>
<dbReference type="NCBIfam" id="TIGR02412">
    <property type="entry name" value="pepN_strep_liv"/>
    <property type="match status" value="1"/>
</dbReference>
<keyword evidence="7" id="KW-0645">Protease</keyword>
<evidence type="ECO:0000259" key="14">
    <source>
        <dbReference type="Pfam" id="PF01433"/>
    </source>
</evidence>
<comment type="similarity">
    <text evidence="3">Belongs to the peptidase M1 family.</text>
</comment>
<evidence type="ECO:0000256" key="12">
    <source>
        <dbReference type="ARBA" id="ARBA00029811"/>
    </source>
</evidence>
<dbReference type="EC" id="3.4.11.2" evidence="4"/>
<dbReference type="Gene3D" id="2.60.40.1730">
    <property type="entry name" value="tricorn interacting facor f3 domain"/>
    <property type="match status" value="1"/>
</dbReference>
<evidence type="ECO:0000256" key="8">
    <source>
        <dbReference type="ARBA" id="ARBA00022723"/>
    </source>
</evidence>
<evidence type="ECO:0000256" key="11">
    <source>
        <dbReference type="ARBA" id="ARBA00023049"/>
    </source>
</evidence>
<accession>A0A2M9HGP2</accession>
<dbReference type="GO" id="GO:0006508">
    <property type="term" value="P:proteolysis"/>
    <property type="evidence" value="ECO:0007669"/>
    <property type="project" value="UniProtKB-KW"/>
</dbReference>
<dbReference type="PANTHER" id="PTHR11533:SF174">
    <property type="entry name" value="PUROMYCIN-SENSITIVE AMINOPEPTIDASE-RELATED"/>
    <property type="match status" value="1"/>
</dbReference>
<dbReference type="FunFam" id="2.60.40.1730:FF:000010">
    <property type="entry name" value="Putative aminopeptidase N"/>
    <property type="match status" value="1"/>
</dbReference>
<keyword evidence="11" id="KW-0482">Metalloprotease</keyword>
<dbReference type="InterPro" id="IPR001930">
    <property type="entry name" value="Peptidase_M1"/>
</dbReference>
<evidence type="ECO:0000256" key="7">
    <source>
        <dbReference type="ARBA" id="ARBA00022670"/>
    </source>
</evidence>
<evidence type="ECO:0000256" key="9">
    <source>
        <dbReference type="ARBA" id="ARBA00022801"/>
    </source>
</evidence>
<dbReference type="Pfam" id="PF11838">
    <property type="entry name" value="ERAP1_C"/>
    <property type="match status" value="1"/>
</dbReference>
<evidence type="ECO:0000256" key="13">
    <source>
        <dbReference type="ARBA" id="ARBA00031533"/>
    </source>
</evidence>
<dbReference type="Pfam" id="PF01433">
    <property type="entry name" value="Peptidase_M1"/>
    <property type="match status" value="1"/>
</dbReference>
<dbReference type="InterPro" id="IPR045357">
    <property type="entry name" value="Aminopeptidase_N-like_N"/>
</dbReference>
<keyword evidence="6 17" id="KW-0031">Aminopeptidase</keyword>
<name>A0A2M9HGP2_9BIFI</name>
<comment type="caution">
    <text evidence="17">The sequence shown here is derived from an EMBL/GenBank/DDBJ whole genome shotgun (WGS) entry which is preliminary data.</text>
</comment>
<dbReference type="SUPFAM" id="SSF55486">
    <property type="entry name" value="Metalloproteases ('zincins'), catalytic domain"/>
    <property type="match status" value="1"/>
</dbReference>
<comment type="cofactor">
    <cofactor evidence="2">
        <name>Zn(2+)</name>
        <dbReference type="ChEBI" id="CHEBI:29105"/>
    </cofactor>
</comment>
<evidence type="ECO:0000256" key="5">
    <source>
        <dbReference type="ARBA" id="ARBA00015611"/>
    </source>
</evidence>
<sequence length="882" mass="97748">MPGANLTRTEAEERSAIVSDAAYTIDLDLTRGAKTFGSVTEITFDAEAGSSTFLDLIADTVSSVTLNGRELPADVVADSRIALDDLADHNTVTVKADCLYSTTGEGLHRSVDPSDGNVYLYTQFEVPDARRVFAVFDQPDIKATFDFRVTAPQSWDVISNGVVESVEHVDRLTDAGTLGDHEPETAKRWTFATTPRMSSYLTALVAGPYASWHTEYANEDGRTVPMGIYCRQALKDAMAKDVDYLFDITKKGFAFYNAQWDVPYPYSKYDQLFVPEYNAGAMENIGTVTIRDSYVFESKVTDALANRRVETVLHELAHMWFGDLVTMKWWNDLWLNESFAEFMSTLATAEATDWSNDWATFCAGEKSWALRQDQLPTTHPIVAPINDLNDTYVNFDGITYAKGASVLKQLVFYVGREQFFQGIHNYLTSHAYGNATLADLLGELEKTSGRDLKAWSRQWLESAGINTIATELDTAASGDDGDGTDATDDTIERLALRQSAPAEHDVLRVHRLAVGFYDLDDAGKVVRTKRFELDVDGELTEIAEAKGLKRPAFIMVNDDDLTYTKLRLDAASLDFALNHLPDFTDALTRATVWLSLWDMTRDGELPAKDFIDVSLRALATETESTTFRYALAQMSTTAHHYVAAAHRADVLKQVSEGLWTLANEAAAGSDNQFQLLKAYLGYGHDADFEAHVRGLLDGSIALPGLAIDNNLRWSLVHALADQGLIDAEGINAELARRDTTENREFAFGAKAAINTVDAKRWAWDQALHNDELTNSQLEAVAYAFSGTDSRELADPYVAEYFTAVDWVWKHKTYHMAETLLNGLYPGYADPAALVKAGDEWLAAHEDADRALKRLVVENLAGSRRTLAVLNYNESLASAEQGR</sequence>
<evidence type="ECO:0000313" key="18">
    <source>
        <dbReference type="Proteomes" id="UP000231451"/>
    </source>
</evidence>
<dbReference type="InterPro" id="IPR050344">
    <property type="entry name" value="Peptidase_M1_aminopeptidases"/>
</dbReference>
<keyword evidence="18" id="KW-1185">Reference proteome</keyword>
<dbReference type="GO" id="GO:0008270">
    <property type="term" value="F:zinc ion binding"/>
    <property type="evidence" value="ECO:0007669"/>
    <property type="project" value="InterPro"/>
</dbReference>
<dbReference type="GO" id="GO:0005615">
    <property type="term" value="C:extracellular space"/>
    <property type="evidence" value="ECO:0007669"/>
    <property type="project" value="TreeGrafter"/>
</dbReference>
<dbReference type="GO" id="GO:0043171">
    <property type="term" value="P:peptide catabolic process"/>
    <property type="evidence" value="ECO:0007669"/>
    <property type="project" value="TreeGrafter"/>
</dbReference>
<dbReference type="GO" id="GO:0016020">
    <property type="term" value="C:membrane"/>
    <property type="evidence" value="ECO:0007669"/>
    <property type="project" value="TreeGrafter"/>
</dbReference>
<dbReference type="Gene3D" id="1.10.390.10">
    <property type="entry name" value="Neutral Protease Domain 2"/>
    <property type="match status" value="1"/>
</dbReference>
<dbReference type="GO" id="GO:0005737">
    <property type="term" value="C:cytoplasm"/>
    <property type="evidence" value="ECO:0007669"/>
    <property type="project" value="TreeGrafter"/>
</dbReference>
<dbReference type="SUPFAM" id="SSF63737">
    <property type="entry name" value="Leukotriene A4 hydrolase N-terminal domain"/>
    <property type="match status" value="1"/>
</dbReference>
<dbReference type="CDD" id="cd09602">
    <property type="entry name" value="M1_APN"/>
    <property type="match status" value="1"/>
</dbReference>
<protein>
    <recommendedName>
        <fullName evidence="5">Aminopeptidase N</fullName>
        <ecNumber evidence="4">3.4.11.2</ecNumber>
    </recommendedName>
    <alternativeName>
        <fullName evidence="12">Alanine aminopeptidase</fullName>
    </alternativeName>
    <alternativeName>
        <fullName evidence="13">Lysyl aminopeptidase</fullName>
    </alternativeName>
</protein>
<dbReference type="PANTHER" id="PTHR11533">
    <property type="entry name" value="PROTEASE M1 ZINC METALLOPROTEASE"/>
    <property type="match status" value="1"/>
</dbReference>
<reference evidence="17 18" key="1">
    <citation type="submission" date="2017-10" db="EMBL/GenBank/DDBJ databases">
        <title>Draft genome sequences of strains TRE 1, TRE 9, TRE H and TRI 7, isolated from tamarins, belonging to four potential novel Bifidobacterium species.</title>
        <authorList>
            <person name="Mattarelli P."/>
            <person name="Modesto M."/>
            <person name="Puglisi E."/>
            <person name="Morelli L."/>
            <person name="Spezio C."/>
            <person name="Bonetti A."/>
            <person name="Sandri C."/>
        </authorList>
    </citation>
    <scope>NUCLEOTIDE SEQUENCE [LARGE SCALE GENOMIC DNA]</scope>
    <source>
        <strain evidence="18">TRI7</strain>
    </source>
</reference>
<organism evidence="17 18">
    <name type="scientific">Bifidobacterium simiarum</name>
    <dbReference type="NCBI Taxonomy" id="2045441"/>
    <lineage>
        <taxon>Bacteria</taxon>
        <taxon>Bacillati</taxon>
        <taxon>Actinomycetota</taxon>
        <taxon>Actinomycetes</taxon>
        <taxon>Bifidobacteriales</taxon>
        <taxon>Bifidobacteriaceae</taxon>
        <taxon>Bifidobacterium</taxon>
    </lineage>
</organism>
<evidence type="ECO:0000256" key="3">
    <source>
        <dbReference type="ARBA" id="ARBA00010136"/>
    </source>
</evidence>
<dbReference type="InterPro" id="IPR042097">
    <property type="entry name" value="Aminopeptidase_N-like_N_sf"/>
</dbReference>
<dbReference type="RefSeq" id="WP_100511820.1">
    <property type="nucleotide sequence ID" value="NZ_PEBK01000001.1"/>
</dbReference>
<dbReference type="PRINTS" id="PR00756">
    <property type="entry name" value="ALADIPTASE"/>
</dbReference>
<feature type="domain" description="ERAP1-like C-terminal" evidence="15">
    <location>
        <begin position="553"/>
        <end position="863"/>
    </location>
</feature>
<keyword evidence="10" id="KW-0862">Zinc</keyword>
<dbReference type="AlphaFoldDB" id="A0A2M9HGP2"/>
<dbReference type="InterPro" id="IPR012778">
    <property type="entry name" value="Pept_M1_aminopeptidase"/>
</dbReference>
<keyword evidence="8" id="KW-0479">Metal-binding</keyword>
<feature type="domain" description="Aminopeptidase N-like N-terminal" evidence="16">
    <location>
        <begin position="102"/>
        <end position="201"/>
    </location>
</feature>
<dbReference type="InterPro" id="IPR014782">
    <property type="entry name" value="Peptidase_M1_dom"/>
</dbReference>
<dbReference type="GO" id="GO:0070006">
    <property type="term" value="F:metalloaminopeptidase activity"/>
    <property type="evidence" value="ECO:0007669"/>
    <property type="project" value="TreeGrafter"/>
</dbReference>
<dbReference type="OrthoDB" id="100605at2"/>
<evidence type="ECO:0000256" key="1">
    <source>
        <dbReference type="ARBA" id="ARBA00000098"/>
    </source>
</evidence>
<dbReference type="InterPro" id="IPR027268">
    <property type="entry name" value="Peptidase_M4/M1_CTD_sf"/>
</dbReference>